<comment type="caution">
    <text evidence="7">The sequence shown here is derived from an EMBL/GenBank/DDBJ whole genome shotgun (WGS) entry which is preliminary data.</text>
</comment>
<feature type="non-terminal residue" evidence="7">
    <location>
        <position position="1"/>
    </location>
</feature>
<dbReference type="PRINTS" id="PR00958">
    <property type="entry name" value="HOMSERKINASE"/>
</dbReference>
<keyword evidence="3" id="KW-0547">Nucleotide-binding</keyword>
<reference evidence="7" key="1">
    <citation type="submission" date="2013-08" db="EMBL/GenBank/DDBJ databases">
        <authorList>
            <person name="Mendez C."/>
            <person name="Richter M."/>
            <person name="Ferrer M."/>
            <person name="Sanchez J."/>
        </authorList>
    </citation>
    <scope>NUCLEOTIDE SEQUENCE</scope>
</reference>
<reference evidence="7" key="2">
    <citation type="journal article" date="2014" name="ISME J.">
        <title>Microbial stratification in low pH oxic and suboxic macroscopic growths along an acid mine drainage.</title>
        <authorList>
            <person name="Mendez-Garcia C."/>
            <person name="Mesa V."/>
            <person name="Sprenger R.R."/>
            <person name="Richter M."/>
            <person name="Diez M.S."/>
            <person name="Solano J."/>
            <person name="Bargiela R."/>
            <person name="Golyshina O.V."/>
            <person name="Manteca A."/>
            <person name="Ramos J.L."/>
            <person name="Gallego J.R."/>
            <person name="Llorente I."/>
            <person name="Martins Dos Santos V.A."/>
            <person name="Jensen O.N."/>
            <person name="Pelaez A.I."/>
            <person name="Sanchez J."/>
            <person name="Ferrer M."/>
        </authorList>
    </citation>
    <scope>NUCLEOTIDE SEQUENCE</scope>
</reference>
<feature type="non-terminal residue" evidence="7">
    <location>
        <position position="158"/>
    </location>
</feature>
<dbReference type="InterPro" id="IPR020568">
    <property type="entry name" value="Ribosomal_Su5_D2-typ_SF"/>
</dbReference>
<keyword evidence="4 7" id="KW-0418">Kinase</keyword>
<evidence type="ECO:0000256" key="5">
    <source>
        <dbReference type="ARBA" id="ARBA00022840"/>
    </source>
</evidence>
<dbReference type="AlphaFoldDB" id="T1C0F7"/>
<feature type="domain" description="GHMP kinase N-terminal" evidence="6">
    <location>
        <begin position="11"/>
        <end position="93"/>
    </location>
</feature>
<evidence type="ECO:0000256" key="1">
    <source>
        <dbReference type="ARBA" id="ARBA00022605"/>
    </source>
</evidence>
<accession>T1C0F7</accession>
<dbReference type="Gene3D" id="3.30.70.890">
    <property type="entry name" value="GHMP kinase, C-terminal domain"/>
    <property type="match status" value="1"/>
</dbReference>
<dbReference type="GO" id="GO:0008652">
    <property type="term" value="P:amino acid biosynthetic process"/>
    <property type="evidence" value="ECO:0007669"/>
    <property type="project" value="UniProtKB-KW"/>
</dbReference>
<organism evidence="7">
    <name type="scientific">mine drainage metagenome</name>
    <dbReference type="NCBI Taxonomy" id="410659"/>
    <lineage>
        <taxon>unclassified sequences</taxon>
        <taxon>metagenomes</taxon>
        <taxon>ecological metagenomes</taxon>
    </lineage>
</organism>
<keyword evidence="5" id="KW-0067">ATP-binding</keyword>
<gene>
    <name evidence="7" type="ORF">B2A_04237</name>
</gene>
<sequence>DALACGKLEGNLIVETYRTILAQNERAVLPLHLSVSNEIPLGMGCGSSAAARLAGIALAVHFGQLNWQRDRILNTAAHLEGHPDNVSACWLGGLTISALTCGASPEDVRQVTAARLDLPQHWRPILVLPRHPVRTEESRGVLPTHYSRVDTVANLQHA</sequence>
<keyword evidence="2" id="KW-0808">Transferase</keyword>
<proteinExistence type="predicted"/>
<name>T1C0F7_9ZZZZ</name>
<evidence type="ECO:0000256" key="3">
    <source>
        <dbReference type="ARBA" id="ARBA00022741"/>
    </source>
</evidence>
<dbReference type="InterPro" id="IPR014721">
    <property type="entry name" value="Ribsml_uS5_D2-typ_fold_subgr"/>
</dbReference>
<dbReference type="Pfam" id="PF00288">
    <property type="entry name" value="GHMP_kinases_N"/>
    <property type="match status" value="1"/>
</dbReference>
<dbReference type="InterPro" id="IPR036554">
    <property type="entry name" value="GHMP_kinase_C_sf"/>
</dbReference>
<evidence type="ECO:0000259" key="6">
    <source>
        <dbReference type="Pfam" id="PF00288"/>
    </source>
</evidence>
<dbReference type="GO" id="GO:0005524">
    <property type="term" value="F:ATP binding"/>
    <property type="evidence" value="ECO:0007669"/>
    <property type="project" value="UniProtKB-KW"/>
</dbReference>
<dbReference type="PANTHER" id="PTHR20861">
    <property type="entry name" value="HOMOSERINE/4-DIPHOSPHOCYTIDYL-2-C-METHYL-D-ERYTHRITOL KINASE"/>
    <property type="match status" value="1"/>
</dbReference>
<evidence type="ECO:0000256" key="2">
    <source>
        <dbReference type="ARBA" id="ARBA00022679"/>
    </source>
</evidence>
<dbReference type="SUPFAM" id="SSF54211">
    <property type="entry name" value="Ribosomal protein S5 domain 2-like"/>
    <property type="match status" value="1"/>
</dbReference>
<keyword evidence="1" id="KW-0028">Amino-acid biosynthesis</keyword>
<dbReference type="GO" id="GO:0016301">
    <property type="term" value="F:kinase activity"/>
    <property type="evidence" value="ECO:0007669"/>
    <property type="project" value="UniProtKB-KW"/>
</dbReference>
<evidence type="ECO:0000313" key="7">
    <source>
        <dbReference type="EMBL" id="EQD58764.1"/>
    </source>
</evidence>
<protein>
    <submittedName>
        <fullName evidence="7">Homoserine kinase</fullName>
    </submittedName>
</protein>
<dbReference type="PANTHER" id="PTHR20861:SF1">
    <property type="entry name" value="HOMOSERINE KINASE"/>
    <property type="match status" value="1"/>
</dbReference>
<dbReference type="InterPro" id="IPR006204">
    <property type="entry name" value="GHMP_kinase_N_dom"/>
</dbReference>
<evidence type="ECO:0000256" key="4">
    <source>
        <dbReference type="ARBA" id="ARBA00022777"/>
    </source>
</evidence>
<dbReference type="SUPFAM" id="SSF55060">
    <property type="entry name" value="GHMP Kinase, C-terminal domain"/>
    <property type="match status" value="1"/>
</dbReference>
<dbReference type="EMBL" id="AUZZ01002835">
    <property type="protein sequence ID" value="EQD58764.1"/>
    <property type="molecule type" value="Genomic_DNA"/>
</dbReference>
<dbReference type="Gene3D" id="3.30.230.10">
    <property type="match status" value="1"/>
</dbReference>